<organism evidence="1 2">
    <name type="scientific">[Candida] jaroonii</name>
    <dbReference type="NCBI Taxonomy" id="467808"/>
    <lineage>
        <taxon>Eukaryota</taxon>
        <taxon>Fungi</taxon>
        <taxon>Dikarya</taxon>
        <taxon>Ascomycota</taxon>
        <taxon>Saccharomycotina</taxon>
        <taxon>Pichiomycetes</taxon>
        <taxon>Debaryomycetaceae</taxon>
        <taxon>Yamadazyma</taxon>
    </lineage>
</organism>
<protein>
    <submittedName>
        <fullName evidence="1">GPI-anchored protein 52</fullName>
    </submittedName>
</protein>
<dbReference type="Proteomes" id="UP001152531">
    <property type="component" value="Unassembled WGS sequence"/>
</dbReference>
<proteinExistence type="predicted"/>
<keyword evidence="2" id="KW-1185">Reference proteome</keyword>
<name>A0ACA9YBZ7_9ASCO</name>
<accession>A0ACA9YBZ7</accession>
<reference evidence="1" key="1">
    <citation type="submission" date="2022-06" db="EMBL/GenBank/DDBJ databases">
        <authorList>
            <person name="Legras J.-L."/>
            <person name="Devillers H."/>
            <person name="Grondin C."/>
        </authorList>
    </citation>
    <scope>NUCLEOTIDE SEQUENCE</scope>
    <source>
        <strain evidence="1">CLIB 1444</strain>
    </source>
</reference>
<dbReference type="EMBL" id="CALSDN010000010">
    <property type="protein sequence ID" value="CAH6722580.1"/>
    <property type="molecule type" value="Genomic_DNA"/>
</dbReference>
<evidence type="ECO:0000313" key="1">
    <source>
        <dbReference type="EMBL" id="CAH6722580.1"/>
    </source>
</evidence>
<gene>
    <name evidence="1" type="ORF">CLIB1444_10S01662</name>
</gene>
<sequence>MLKLVSILLHISVVLSAQSNVLQFENLGFDGTYWSVASMKDLYSDKCTCELDDDKTSFSGTNAPLNEEVSVHFRGPLVLNKFAYYVSSSFAIDGDDNQDWERLSYYDSSSQTSENVTFLTKAGKNSTCLGVGLTYADTDGISKSDSSQILAEDTLIKSEEEFVIFSNISCGSSKVGGDCQVYRDDIPAYHGFYGTTKMFLFEFKMPEEDSVEKGSVYNWNMPAIWLLNAQIPRTSQYSLNSNCSCWASGCGEFDIFEVKNYTDSDVDKLFATIHDYQGTGYINEGIQIDSYIERNYDETMKGGVVFDNDGNAIVFVSNSTTFDQSIGADDINSVIKALGSASTLELSSVEPVSTSTAGGSSASSSKDSSGSIANVSTWMITLFTFLLF</sequence>
<comment type="caution">
    <text evidence="1">The sequence shown here is derived from an EMBL/GenBank/DDBJ whole genome shotgun (WGS) entry which is preliminary data.</text>
</comment>
<evidence type="ECO:0000313" key="2">
    <source>
        <dbReference type="Proteomes" id="UP001152531"/>
    </source>
</evidence>